<evidence type="ECO:0000256" key="5">
    <source>
        <dbReference type="HAMAP-Rule" id="MF_00376"/>
    </source>
</evidence>
<keyword evidence="3 5" id="KW-0067">ATP-binding</keyword>
<evidence type="ECO:0000256" key="1">
    <source>
        <dbReference type="ARBA" id="ARBA00009018"/>
    </source>
</evidence>
<evidence type="ECO:0000313" key="7">
    <source>
        <dbReference type="EMBL" id="PTM60472.1"/>
    </source>
</evidence>
<dbReference type="InterPro" id="IPR027417">
    <property type="entry name" value="P-loop_NTPase"/>
</dbReference>
<accession>A0A2T4ZEZ8</accession>
<evidence type="ECO:0000313" key="8">
    <source>
        <dbReference type="Proteomes" id="UP000241808"/>
    </source>
</evidence>
<dbReference type="Pfam" id="PF01121">
    <property type="entry name" value="CoaE"/>
    <property type="match status" value="1"/>
</dbReference>
<keyword evidence="5" id="KW-0808">Transferase</keyword>
<dbReference type="InterPro" id="IPR001977">
    <property type="entry name" value="Depp_CoAkinase"/>
</dbReference>
<comment type="pathway">
    <text evidence="5">Cofactor biosynthesis; coenzyme A biosynthesis; CoA from (R)-pantothenate: step 5/5.</text>
</comment>
<comment type="caution">
    <text evidence="7">The sequence shown here is derived from an EMBL/GenBank/DDBJ whole genome shotgun (WGS) entry which is preliminary data.</text>
</comment>
<evidence type="ECO:0000256" key="6">
    <source>
        <dbReference type="NCBIfam" id="TIGR00152"/>
    </source>
</evidence>
<reference evidence="7 8" key="1">
    <citation type="submission" date="2018-04" db="EMBL/GenBank/DDBJ databases">
        <title>Genomic Encyclopedia of Archaeal and Bacterial Type Strains, Phase II (KMG-II): from individual species to whole genera.</title>
        <authorList>
            <person name="Goeker M."/>
        </authorList>
    </citation>
    <scope>NUCLEOTIDE SEQUENCE [LARGE SCALE GENOMIC DNA]</scope>
    <source>
        <strain evidence="7 8">DSM 25521</strain>
    </source>
</reference>
<organism evidence="7 8">
    <name type="scientific">Phreatobacter oligotrophus</name>
    <dbReference type="NCBI Taxonomy" id="1122261"/>
    <lineage>
        <taxon>Bacteria</taxon>
        <taxon>Pseudomonadati</taxon>
        <taxon>Pseudomonadota</taxon>
        <taxon>Alphaproteobacteria</taxon>
        <taxon>Hyphomicrobiales</taxon>
        <taxon>Phreatobacteraceae</taxon>
        <taxon>Phreatobacter</taxon>
    </lineage>
</organism>
<evidence type="ECO:0000256" key="3">
    <source>
        <dbReference type="ARBA" id="ARBA00022840"/>
    </source>
</evidence>
<dbReference type="EMBL" id="PZZL01000003">
    <property type="protein sequence ID" value="PTM60472.1"/>
    <property type="molecule type" value="Genomic_DNA"/>
</dbReference>
<keyword evidence="5" id="KW-0963">Cytoplasm</keyword>
<dbReference type="GO" id="GO:0015937">
    <property type="term" value="P:coenzyme A biosynthetic process"/>
    <property type="evidence" value="ECO:0007669"/>
    <property type="project" value="UniProtKB-UniRule"/>
</dbReference>
<dbReference type="NCBIfam" id="TIGR00152">
    <property type="entry name" value="dephospho-CoA kinase"/>
    <property type="match status" value="1"/>
</dbReference>
<dbReference type="GO" id="GO:0004140">
    <property type="term" value="F:dephospho-CoA kinase activity"/>
    <property type="evidence" value="ECO:0007669"/>
    <property type="project" value="UniProtKB-UniRule"/>
</dbReference>
<dbReference type="CDD" id="cd02022">
    <property type="entry name" value="DPCK"/>
    <property type="match status" value="1"/>
</dbReference>
<dbReference type="GO" id="GO:0005737">
    <property type="term" value="C:cytoplasm"/>
    <property type="evidence" value="ECO:0007669"/>
    <property type="project" value="UniProtKB-SubCell"/>
</dbReference>
<keyword evidence="8" id="KW-1185">Reference proteome</keyword>
<sequence length="198" mass="21121">MFVLGLTGSIGMGKSTTSTFFREAGIPVHDADAAVHRLYAGDAVAPIEAAFPGVTVDGRVDRARLGAVVLKDAQALKRLEAIIHPLVGGAEKAFRDAARARGHTMVVLDIPLLLETGGERRVDAVAVVSAPAATQRDRVMARPGMTADKLEAILARQMPDAEKRRRAHFVIESGFGLDAARRQVSDLIRALAGSRRSH</sequence>
<dbReference type="Gene3D" id="3.40.50.300">
    <property type="entry name" value="P-loop containing nucleotide triphosphate hydrolases"/>
    <property type="match status" value="1"/>
</dbReference>
<comment type="subcellular location">
    <subcellularLocation>
        <location evidence="5">Cytoplasm</location>
    </subcellularLocation>
</comment>
<dbReference type="EC" id="2.7.1.24" evidence="5 6"/>
<dbReference type="RefSeq" id="WP_108176297.1">
    <property type="nucleotide sequence ID" value="NZ_PZZL01000003.1"/>
</dbReference>
<keyword evidence="5 7" id="KW-0418">Kinase</keyword>
<dbReference type="AlphaFoldDB" id="A0A2T4ZEZ8"/>
<keyword evidence="2 5" id="KW-0547">Nucleotide-binding</keyword>
<keyword evidence="4 5" id="KW-0173">Coenzyme A biosynthesis</keyword>
<dbReference type="SUPFAM" id="SSF52540">
    <property type="entry name" value="P-loop containing nucleoside triphosphate hydrolases"/>
    <property type="match status" value="1"/>
</dbReference>
<comment type="similarity">
    <text evidence="1 5">Belongs to the CoaE family.</text>
</comment>
<gene>
    <name evidence="5" type="primary">coaE</name>
    <name evidence="7" type="ORF">C8P69_103406</name>
</gene>
<evidence type="ECO:0000256" key="2">
    <source>
        <dbReference type="ARBA" id="ARBA00022741"/>
    </source>
</evidence>
<dbReference type="Proteomes" id="UP000241808">
    <property type="component" value="Unassembled WGS sequence"/>
</dbReference>
<protein>
    <recommendedName>
        <fullName evidence="5 6">Dephospho-CoA kinase</fullName>
        <ecNumber evidence="5 6">2.7.1.24</ecNumber>
    </recommendedName>
    <alternativeName>
        <fullName evidence="5">Dephosphocoenzyme A kinase</fullName>
    </alternativeName>
</protein>
<dbReference type="HAMAP" id="MF_00376">
    <property type="entry name" value="Dephospho_CoA_kinase"/>
    <property type="match status" value="1"/>
</dbReference>
<comment type="catalytic activity">
    <reaction evidence="5">
        <text>3'-dephospho-CoA + ATP = ADP + CoA + H(+)</text>
        <dbReference type="Rhea" id="RHEA:18245"/>
        <dbReference type="ChEBI" id="CHEBI:15378"/>
        <dbReference type="ChEBI" id="CHEBI:30616"/>
        <dbReference type="ChEBI" id="CHEBI:57287"/>
        <dbReference type="ChEBI" id="CHEBI:57328"/>
        <dbReference type="ChEBI" id="CHEBI:456216"/>
        <dbReference type="EC" id="2.7.1.24"/>
    </reaction>
</comment>
<proteinExistence type="inferred from homology"/>
<dbReference type="PANTHER" id="PTHR10695:SF46">
    <property type="entry name" value="BIFUNCTIONAL COENZYME A SYNTHASE-RELATED"/>
    <property type="match status" value="1"/>
</dbReference>
<dbReference type="UniPathway" id="UPA00241">
    <property type="reaction ID" value="UER00356"/>
</dbReference>
<name>A0A2T4ZEZ8_9HYPH</name>
<feature type="binding site" evidence="5">
    <location>
        <begin position="11"/>
        <end position="16"/>
    </location>
    <ligand>
        <name>ATP</name>
        <dbReference type="ChEBI" id="CHEBI:30616"/>
    </ligand>
</feature>
<dbReference type="PANTHER" id="PTHR10695">
    <property type="entry name" value="DEPHOSPHO-COA KINASE-RELATED"/>
    <property type="match status" value="1"/>
</dbReference>
<evidence type="ECO:0000256" key="4">
    <source>
        <dbReference type="ARBA" id="ARBA00022993"/>
    </source>
</evidence>
<dbReference type="GO" id="GO:0005524">
    <property type="term" value="F:ATP binding"/>
    <property type="evidence" value="ECO:0007669"/>
    <property type="project" value="UniProtKB-UniRule"/>
</dbReference>
<comment type="function">
    <text evidence="5">Catalyzes the phosphorylation of the 3'-hydroxyl group of dephosphocoenzyme A to form coenzyme A.</text>
</comment>
<dbReference type="OrthoDB" id="9812943at2"/>
<dbReference type="PROSITE" id="PS51219">
    <property type="entry name" value="DPCK"/>
    <property type="match status" value="1"/>
</dbReference>